<keyword evidence="5" id="KW-0802">TPR repeat</keyword>
<dbReference type="EMBL" id="BLIY01000015">
    <property type="protein sequence ID" value="GFE54337.1"/>
    <property type="molecule type" value="Genomic_DNA"/>
</dbReference>
<proteinExistence type="predicted"/>
<comment type="catalytic activity">
    <reaction evidence="1">
        <text>[protein]-peptidylproline (omega=180) = [protein]-peptidylproline (omega=0)</text>
        <dbReference type="Rhea" id="RHEA:16237"/>
        <dbReference type="Rhea" id="RHEA-COMP:10747"/>
        <dbReference type="Rhea" id="RHEA-COMP:10748"/>
        <dbReference type="ChEBI" id="CHEBI:83833"/>
        <dbReference type="ChEBI" id="CHEBI:83834"/>
        <dbReference type="EC" id="5.2.1.8"/>
    </reaction>
</comment>
<dbReference type="AlphaFoldDB" id="A0A9W5TAB2"/>
<dbReference type="PROSITE" id="PS50005">
    <property type="entry name" value="TPR"/>
    <property type="match status" value="1"/>
</dbReference>
<dbReference type="EC" id="5.2.1.8" evidence="2"/>
<accession>A0A9W5TAB2</accession>
<protein>
    <recommendedName>
        <fullName evidence="2">peptidylprolyl isomerase</fullName>
        <ecNumber evidence="2">5.2.1.8</ecNumber>
    </recommendedName>
</protein>
<gene>
    <name evidence="6" type="ORF">BaOVIS_017410</name>
</gene>
<dbReference type="InterPro" id="IPR011990">
    <property type="entry name" value="TPR-like_helical_dom_sf"/>
</dbReference>
<keyword evidence="7" id="KW-1185">Reference proteome</keyword>
<evidence type="ECO:0000256" key="1">
    <source>
        <dbReference type="ARBA" id="ARBA00000971"/>
    </source>
</evidence>
<dbReference type="GO" id="GO:0003755">
    <property type="term" value="F:peptidyl-prolyl cis-trans isomerase activity"/>
    <property type="evidence" value="ECO:0007669"/>
    <property type="project" value="UniProtKB-EC"/>
</dbReference>
<evidence type="ECO:0000256" key="5">
    <source>
        <dbReference type="PROSITE-ProRule" id="PRU00339"/>
    </source>
</evidence>
<sequence length="229" mass="26275">MPVTISTSAAARRFAERLQQEIPPTDPASESCKESCEDRSTSKCAGRSPLPSNFGHDNSEELELFNRSVPEKYRACTLLREEGKKAFTEQKYKLASAFYEKILIQLDYTFTDDVEWKSKFRELQLSSHMNLALSRFRLGEYRKAIFHCNQVLSLEKCHVKALVRRGLCHVSLCEYSQAEKDFTKVLEIDTENVTARDHLVVIEKMRQDNRNSERKLYTAMFGNNASGAS</sequence>
<keyword evidence="4 6" id="KW-0413">Isomerase</keyword>
<dbReference type="SUPFAM" id="SSF48452">
    <property type="entry name" value="TPR-like"/>
    <property type="match status" value="1"/>
</dbReference>
<evidence type="ECO:0000313" key="7">
    <source>
        <dbReference type="Proteomes" id="UP001057455"/>
    </source>
</evidence>
<name>A0A9W5TAB2_BABOV</name>
<keyword evidence="3" id="KW-0697">Rotamase</keyword>
<dbReference type="Gene3D" id="1.25.40.10">
    <property type="entry name" value="Tetratricopeptide repeat domain"/>
    <property type="match status" value="1"/>
</dbReference>
<evidence type="ECO:0000256" key="3">
    <source>
        <dbReference type="ARBA" id="ARBA00023110"/>
    </source>
</evidence>
<feature type="repeat" description="TPR" evidence="5">
    <location>
        <begin position="159"/>
        <end position="192"/>
    </location>
</feature>
<evidence type="ECO:0000256" key="4">
    <source>
        <dbReference type="ARBA" id="ARBA00023235"/>
    </source>
</evidence>
<dbReference type="InterPro" id="IPR019734">
    <property type="entry name" value="TPR_rpt"/>
</dbReference>
<reference evidence="6" key="1">
    <citation type="submission" date="2019-12" db="EMBL/GenBank/DDBJ databases">
        <title>Genome sequence of Babesia ovis.</title>
        <authorList>
            <person name="Yamagishi J."/>
            <person name="Sevinc F."/>
            <person name="Xuan X."/>
        </authorList>
    </citation>
    <scope>NUCLEOTIDE SEQUENCE</scope>
    <source>
        <strain evidence="6">Selcuk</strain>
    </source>
</reference>
<dbReference type="SMART" id="SM00028">
    <property type="entry name" value="TPR"/>
    <property type="match status" value="2"/>
</dbReference>
<evidence type="ECO:0000313" key="6">
    <source>
        <dbReference type="EMBL" id="GFE54337.1"/>
    </source>
</evidence>
<organism evidence="6 7">
    <name type="scientific">Babesia ovis</name>
    <dbReference type="NCBI Taxonomy" id="5869"/>
    <lineage>
        <taxon>Eukaryota</taxon>
        <taxon>Sar</taxon>
        <taxon>Alveolata</taxon>
        <taxon>Apicomplexa</taxon>
        <taxon>Aconoidasida</taxon>
        <taxon>Piroplasmida</taxon>
        <taxon>Babesiidae</taxon>
        <taxon>Babesia</taxon>
    </lineage>
</organism>
<comment type="caution">
    <text evidence="6">The sequence shown here is derived from an EMBL/GenBank/DDBJ whole genome shotgun (WGS) entry which is preliminary data.</text>
</comment>
<dbReference type="PANTHER" id="PTHR46512:SF9">
    <property type="entry name" value="PEPTIDYLPROLYL ISOMERASE"/>
    <property type="match status" value="1"/>
</dbReference>
<dbReference type="PANTHER" id="PTHR46512">
    <property type="entry name" value="PEPTIDYLPROLYL ISOMERASE"/>
    <property type="match status" value="1"/>
</dbReference>
<dbReference type="Proteomes" id="UP001057455">
    <property type="component" value="Unassembled WGS sequence"/>
</dbReference>
<dbReference type="OrthoDB" id="2423701at2759"/>
<dbReference type="InterPro" id="IPR050754">
    <property type="entry name" value="FKBP4/5/8-like"/>
</dbReference>
<dbReference type="Pfam" id="PF13181">
    <property type="entry name" value="TPR_8"/>
    <property type="match status" value="2"/>
</dbReference>
<evidence type="ECO:0000256" key="2">
    <source>
        <dbReference type="ARBA" id="ARBA00013194"/>
    </source>
</evidence>